<proteinExistence type="predicted"/>
<organism evidence="1 2">
    <name type="scientific">Genlisea aurea</name>
    <dbReference type="NCBI Taxonomy" id="192259"/>
    <lineage>
        <taxon>Eukaryota</taxon>
        <taxon>Viridiplantae</taxon>
        <taxon>Streptophyta</taxon>
        <taxon>Embryophyta</taxon>
        <taxon>Tracheophyta</taxon>
        <taxon>Spermatophyta</taxon>
        <taxon>Magnoliopsida</taxon>
        <taxon>eudicotyledons</taxon>
        <taxon>Gunneridae</taxon>
        <taxon>Pentapetalae</taxon>
        <taxon>asterids</taxon>
        <taxon>lamiids</taxon>
        <taxon>Lamiales</taxon>
        <taxon>Lentibulariaceae</taxon>
        <taxon>Genlisea</taxon>
    </lineage>
</organism>
<dbReference type="EMBL" id="AUSU01006584">
    <property type="protein sequence ID" value="EPS61798.1"/>
    <property type="molecule type" value="Genomic_DNA"/>
</dbReference>
<sequence length="52" mass="6023">MSLIYVSRFRKQECTALMQDESAFTDTFDFNPLVVVNIIICFNAKSFVKPDE</sequence>
<reference evidence="1 2" key="1">
    <citation type="journal article" date="2013" name="BMC Genomics">
        <title>The miniature genome of a carnivorous plant Genlisea aurea contains a low number of genes and short non-coding sequences.</title>
        <authorList>
            <person name="Leushkin E.V."/>
            <person name="Sutormin R.A."/>
            <person name="Nabieva E.R."/>
            <person name="Penin A.A."/>
            <person name="Kondrashov A.S."/>
            <person name="Logacheva M.D."/>
        </authorList>
    </citation>
    <scope>NUCLEOTIDE SEQUENCE [LARGE SCALE GENOMIC DNA]</scope>
</reference>
<evidence type="ECO:0000313" key="2">
    <source>
        <dbReference type="Proteomes" id="UP000015453"/>
    </source>
</evidence>
<gene>
    <name evidence="1" type="ORF">M569_12995</name>
</gene>
<comment type="caution">
    <text evidence="1">The sequence shown here is derived from an EMBL/GenBank/DDBJ whole genome shotgun (WGS) entry which is preliminary data.</text>
</comment>
<dbReference type="Proteomes" id="UP000015453">
    <property type="component" value="Unassembled WGS sequence"/>
</dbReference>
<evidence type="ECO:0000313" key="1">
    <source>
        <dbReference type="EMBL" id="EPS61798.1"/>
    </source>
</evidence>
<dbReference type="AlphaFoldDB" id="S8DG60"/>
<accession>S8DG60</accession>
<name>S8DG60_9LAMI</name>
<protein>
    <submittedName>
        <fullName evidence="1">Uncharacterized protein</fullName>
    </submittedName>
</protein>
<keyword evidence="2" id="KW-1185">Reference proteome</keyword>